<evidence type="ECO:0000313" key="2">
    <source>
        <dbReference type="Proteomes" id="UP001152422"/>
    </source>
</evidence>
<comment type="caution">
    <text evidence="1">The sequence shown here is derived from an EMBL/GenBank/DDBJ whole genome shotgun (WGS) entry which is preliminary data.</text>
</comment>
<dbReference type="AlphaFoldDB" id="A0A9X4QY54"/>
<protein>
    <submittedName>
        <fullName evidence="1">Uncharacterized protein</fullName>
    </submittedName>
</protein>
<dbReference type="KEGG" id="seqo:SE1039_00430"/>
<gene>
    <name evidence="1" type="ORF">M4L89_07430</name>
</gene>
<organism evidence="1 2">
    <name type="scientific">Staphylococcus equorum</name>
    <dbReference type="NCBI Taxonomy" id="246432"/>
    <lineage>
        <taxon>Bacteria</taxon>
        <taxon>Bacillati</taxon>
        <taxon>Bacillota</taxon>
        <taxon>Bacilli</taxon>
        <taxon>Bacillales</taxon>
        <taxon>Staphylococcaceae</taxon>
        <taxon>Staphylococcus</taxon>
    </lineage>
</organism>
<dbReference type="Proteomes" id="UP001152422">
    <property type="component" value="Unassembled WGS sequence"/>
</dbReference>
<keyword evidence="2" id="KW-1185">Reference proteome</keyword>
<reference evidence="1" key="1">
    <citation type="submission" date="2022-05" db="EMBL/GenBank/DDBJ databases">
        <title>Comparative genomics of Staphylococcus equorum isolates.</title>
        <authorList>
            <person name="Luelf R.H."/>
        </authorList>
    </citation>
    <scope>NUCLEOTIDE SEQUENCE</scope>
    <source>
        <strain evidence="1">TMW 2.2497</strain>
    </source>
</reference>
<proteinExistence type="predicted"/>
<dbReference type="RefSeq" id="WP_196368301.1">
    <property type="nucleotide sequence ID" value="NZ_CP013114.1"/>
</dbReference>
<evidence type="ECO:0000313" key="1">
    <source>
        <dbReference type="EMBL" id="MDG0846056.1"/>
    </source>
</evidence>
<sequence length="46" mass="5425">MQRIAASLCNIMYERILLTSRLYASSIKKAQFEEIFPQELKQSDIF</sequence>
<name>A0A9X4QY54_9STAP</name>
<accession>A0A9X4QY54</accession>
<dbReference type="EMBL" id="JAMBQA010000003">
    <property type="protein sequence ID" value="MDG0846056.1"/>
    <property type="molecule type" value="Genomic_DNA"/>
</dbReference>